<dbReference type="Gene3D" id="2.30.110.10">
    <property type="entry name" value="Electron Transport, Fmn-binding Protein, Chain A"/>
    <property type="match status" value="1"/>
</dbReference>
<feature type="domain" description="Flavin reductase like" evidence="6">
    <location>
        <begin position="19"/>
        <end position="172"/>
    </location>
</feature>
<evidence type="ECO:0000256" key="3">
    <source>
        <dbReference type="ARBA" id="ARBA00022643"/>
    </source>
</evidence>
<protein>
    <recommendedName>
        <fullName evidence="6">Flavin reductase like domain-containing protein</fullName>
    </recommendedName>
</protein>
<proteinExistence type="inferred from homology"/>
<dbReference type="GO" id="GO:0016646">
    <property type="term" value="F:oxidoreductase activity, acting on the CH-NH group of donors, NAD or NADP as acceptor"/>
    <property type="evidence" value="ECO:0007669"/>
    <property type="project" value="UniProtKB-ARBA"/>
</dbReference>
<dbReference type="PANTHER" id="PTHR33798">
    <property type="entry name" value="FLAVOPROTEIN OXYGENASE"/>
    <property type="match status" value="1"/>
</dbReference>
<dbReference type="InterPro" id="IPR012349">
    <property type="entry name" value="Split_barrel_FMN-bd"/>
</dbReference>
<dbReference type="PANTHER" id="PTHR33798:SF5">
    <property type="entry name" value="FLAVIN REDUCTASE LIKE DOMAIN-CONTAINING PROTEIN"/>
    <property type="match status" value="1"/>
</dbReference>
<name>B0T9J2_CAUSK</name>
<evidence type="ECO:0000256" key="2">
    <source>
        <dbReference type="ARBA" id="ARBA00022630"/>
    </source>
</evidence>
<comment type="cofactor">
    <cofactor evidence="1">
        <name>FMN</name>
        <dbReference type="ChEBI" id="CHEBI:58210"/>
    </cofactor>
</comment>
<dbReference type="KEGG" id="cak:Caul_5247"/>
<dbReference type="Pfam" id="PF01613">
    <property type="entry name" value="Flavin_Reduct"/>
    <property type="match status" value="1"/>
</dbReference>
<sequence length="216" mass="23323">MRLDLRELPREHRYKLMTAAITPRPIAWVSTRSAAGADNLAPYSFFNMMGDDPAIIVLGLMRRADGRLKDTAANIAATSEFVVNLVREADAAAMNATCFDLPPGESEILAAGVATKPSDVVGPPRVASAPVSFECRRLQAIDFPSGQSVVIGEVLVAHVDDAFVLDPGRLHLDTAAMNLLARMHGANWYARQSDLFQMDRPTSPPMPGLSPEPSAR</sequence>
<evidence type="ECO:0000256" key="4">
    <source>
        <dbReference type="ARBA" id="ARBA00038054"/>
    </source>
</evidence>
<evidence type="ECO:0000313" key="7">
    <source>
        <dbReference type="EMBL" id="ABZ74367.1"/>
    </source>
</evidence>
<evidence type="ECO:0000256" key="5">
    <source>
        <dbReference type="SAM" id="MobiDB-lite"/>
    </source>
</evidence>
<accession>B0T9J2</accession>
<dbReference type="AlphaFoldDB" id="B0T9J2"/>
<geneLocation type="plasmid" evidence="7">
    <name>pCAUL01</name>
</geneLocation>
<evidence type="ECO:0000259" key="6">
    <source>
        <dbReference type="SMART" id="SM00903"/>
    </source>
</evidence>
<keyword evidence="3" id="KW-0288">FMN</keyword>
<dbReference type="SMART" id="SM00903">
    <property type="entry name" value="Flavin_Reduct"/>
    <property type="match status" value="1"/>
</dbReference>
<dbReference type="GO" id="GO:0010181">
    <property type="term" value="F:FMN binding"/>
    <property type="evidence" value="ECO:0007669"/>
    <property type="project" value="InterPro"/>
</dbReference>
<keyword evidence="2" id="KW-0285">Flavoprotein</keyword>
<dbReference type="InterPro" id="IPR002563">
    <property type="entry name" value="Flavin_Rdtase-like_dom"/>
</dbReference>
<gene>
    <name evidence="7" type="ordered locus">Caul_5247</name>
</gene>
<evidence type="ECO:0000256" key="1">
    <source>
        <dbReference type="ARBA" id="ARBA00001917"/>
    </source>
</evidence>
<keyword evidence="7" id="KW-0614">Plasmid</keyword>
<dbReference type="SUPFAM" id="SSF50475">
    <property type="entry name" value="FMN-binding split barrel"/>
    <property type="match status" value="1"/>
</dbReference>
<organism evidence="7">
    <name type="scientific">Caulobacter sp. (strain K31)</name>
    <dbReference type="NCBI Taxonomy" id="366602"/>
    <lineage>
        <taxon>Bacteria</taxon>
        <taxon>Pseudomonadati</taxon>
        <taxon>Pseudomonadota</taxon>
        <taxon>Alphaproteobacteria</taxon>
        <taxon>Caulobacterales</taxon>
        <taxon>Caulobacteraceae</taxon>
        <taxon>Caulobacter</taxon>
    </lineage>
</organism>
<comment type="similarity">
    <text evidence="4">Belongs to the flavoredoxin family.</text>
</comment>
<feature type="region of interest" description="Disordered" evidence="5">
    <location>
        <begin position="197"/>
        <end position="216"/>
    </location>
</feature>
<dbReference type="HOGENOM" id="CLU_059021_3_1_5"/>
<reference evidence="7" key="1">
    <citation type="submission" date="2008-01" db="EMBL/GenBank/DDBJ databases">
        <title>Complete sequence of plasmid1 pCAUL01 of Caulobacter sp. K31.</title>
        <authorList>
            <consortium name="US DOE Joint Genome Institute"/>
            <person name="Copeland A."/>
            <person name="Lucas S."/>
            <person name="Lapidus A."/>
            <person name="Barry K."/>
            <person name="Glavina del Rio T."/>
            <person name="Dalin E."/>
            <person name="Tice H."/>
            <person name="Pitluck S."/>
            <person name="Bruce D."/>
            <person name="Goodwin L."/>
            <person name="Thompson L.S."/>
            <person name="Brettin T."/>
            <person name="Detter J.C."/>
            <person name="Han C."/>
            <person name="Schmutz J."/>
            <person name="Larimer F."/>
            <person name="Land M."/>
            <person name="Hauser L."/>
            <person name="Kyrpides N."/>
            <person name="Kim E."/>
            <person name="Stephens C."/>
            <person name="Richardson P."/>
        </authorList>
    </citation>
    <scope>NUCLEOTIDE SEQUENCE [LARGE SCALE GENOMIC DNA]</scope>
    <source>
        <plasmid evidence="7">K31</plasmid>
        <plasmid evidence="7">pCAUL01</plasmid>
    </source>
</reference>
<dbReference type="EMBL" id="CP000928">
    <property type="protein sequence ID" value="ABZ74367.1"/>
    <property type="molecule type" value="Genomic_DNA"/>
</dbReference>